<dbReference type="InterPro" id="IPR027417">
    <property type="entry name" value="P-loop_NTPase"/>
</dbReference>
<dbReference type="EMBL" id="KN846957">
    <property type="protein sequence ID" value="KIW71599.1"/>
    <property type="molecule type" value="Genomic_DNA"/>
</dbReference>
<sequence>MTNILSDSSNLRDLHESFISQYGNIRIRNFWEAKPIWLRLGVVPLYSTYVVPENSATFHHKGTLNTMLHVDHMNLNKFERKDANYQKVLNCLLEFLETGPSPDVAFRSIESHSSLPPLLQIPNVQTFTVNLSDSREVWDLFTSPPSATKRTKTTFQASVKARHPETCHWIKDDPDFQWWSAEKASALLWITGNLGSGKTVLCAYLMQLLSQSSGRHQVPLLAAFCSADVMDDDLLILRCLIRQLLDNLPYLQEQALPSLQEAMEEYISSGYWSTDSFVEKRAGSRATPLSTTDRNRKKQELSEDITFLWTVLRILLRSVPSLYIVVDGLDTLAVSAMENIVEGFERYLFPLDESCVKIILTSRPNEHVRSSVSRYEENTCHRLQTETTTYIKDDIRKFLSTELHRIYQFRGWPNSKENRFLEMVIRASSDMFLYASFMVEKLRYSSSLYTEEILNEVPDTLDQLYGQALKAIAPSIRGRQSNILLFMLYSYRTLTRLDLQGALVSAKVSGNPADARMAITSDLLLYGPLIRFDQSNDSVDFIHPTAKAYLLKQANSTSLEHSPFLANFRKGHATLSEGCLRYIISRANLSFPMYYADNFNRELRRIYQENPGLDYALSHWHLHCAETSICDPHYADGQTLLMLLRRLDTLRKAGGGSLSFWFHLLWSIKTAKFSMDVSTFEQDLRKFTSLEFFTLCGQAAAVDMEIRKDSTGDSKALVPRIRDKSIEFAFKGGQSGTIRILLDHFQISSLDEDKYRDAIPDVVDTGDAGLLLEVLKLRPKPSLRELAMALYSAVSTRNVAAGQVILDQVDVINDKDDNGMTILHWVFWAMITSNDDTIGALSLLNTALLIVKQGALINAQDNLGNTILHYLCYSYMGHEWLIKKLTDEGANPLLPNKFGWLPVHLLVRKCGNVSSVKFLAQRYPGCLIHRTRGDATVLHWAVQRHAYQRSNGPVLKYLLCSGLRLDMEDRRGIRPLEILQRKLFLAHSLYLECTPMDMSSREIVPPRLLLQYDYSYESGAPLEDTVLLEELNDQSNELDEREKDALWSQIQLVGPLVSTRHEYVNLRIHETFGFRNSPASFPEGCGRVTELPDEPELSLSG</sequence>
<dbReference type="SUPFAM" id="SSF52540">
    <property type="entry name" value="P-loop containing nucleoside triphosphate hydrolases"/>
    <property type="match status" value="1"/>
</dbReference>
<feature type="domain" description="Nephrocystin 3-like N-terminal" evidence="2">
    <location>
        <begin position="165"/>
        <end position="275"/>
    </location>
</feature>
<name>A0A0D2FYP7_9EURO</name>
<keyword evidence="4" id="KW-1185">Reference proteome</keyword>
<dbReference type="STRING" id="5601.A0A0D2FYP7"/>
<keyword evidence="1" id="KW-0677">Repeat</keyword>
<dbReference type="Proteomes" id="UP000054266">
    <property type="component" value="Unassembled WGS sequence"/>
</dbReference>
<dbReference type="Pfam" id="PF24883">
    <property type="entry name" value="NPHP3_N"/>
    <property type="match status" value="1"/>
</dbReference>
<evidence type="ECO:0000313" key="4">
    <source>
        <dbReference type="Proteomes" id="UP000054266"/>
    </source>
</evidence>
<dbReference type="PANTHER" id="PTHR10039">
    <property type="entry name" value="AMELOGENIN"/>
    <property type="match status" value="1"/>
</dbReference>
<reference evidence="3 4" key="1">
    <citation type="submission" date="2015-01" db="EMBL/GenBank/DDBJ databases">
        <title>The Genome Sequence of Capronia semiimmersa CBS27337.</title>
        <authorList>
            <consortium name="The Broad Institute Genomics Platform"/>
            <person name="Cuomo C."/>
            <person name="de Hoog S."/>
            <person name="Gorbushina A."/>
            <person name="Stielow B."/>
            <person name="Teixiera M."/>
            <person name="Abouelleil A."/>
            <person name="Chapman S.B."/>
            <person name="Priest M."/>
            <person name="Young S.K."/>
            <person name="Wortman J."/>
            <person name="Nusbaum C."/>
            <person name="Birren B."/>
        </authorList>
    </citation>
    <scope>NUCLEOTIDE SEQUENCE [LARGE SCALE GENOMIC DNA]</scope>
    <source>
        <strain evidence="3 4">CBS 27337</strain>
    </source>
</reference>
<dbReference type="HOGENOM" id="CLU_283136_0_0_1"/>
<protein>
    <recommendedName>
        <fullName evidence="2">Nephrocystin 3-like N-terminal domain-containing protein</fullName>
    </recommendedName>
</protein>
<evidence type="ECO:0000256" key="1">
    <source>
        <dbReference type="ARBA" id="ARBA00022737"/>
    </source>
</evidence>
<dbReference type="Gene3D" id="1.25.40.20">
    <property type="entry name" value="Ankyrin repeat-containing domain"/>
    <property type="match status" value="1"/>
</dbReference>
<evidence type="ECO:0000313" key="3">
    <source>
        <dbReference type="EMBL" id="KIW71600.1"/>
    </source>
</evidence>
<dbReference type="InterPro" id="IPR036770">
    <property type="entry name" value="Ankyrin_rpt-contain_sf"/>
</dbReference>
<evidence type="ECO:0000259" key="2">
    <source>
        <dbReference type="Pfam" id="PF24883"/>
    </source>
</evidence>
<dbReference type="InterPro" id="IPR002110">
    <property type="entry name" value="Ankyrin_rpt"/>
</dbReference>
<dbReference type="SUPFAM" id="SSF48403">
    <property type="entry name" value="Ankyrin repeat"/>
    <property type="match status" value="1"/>
</dbReference>
<dbReference type="AlphaFoldDB" id="A0A0D2FYP7"/>
<organism evidence="3 4">
    <name type="scientific">Phialophora macrospora</name>
    <dbReference type="NCBI Taxonomy" id="1851006"/>
    <lineage>
        <taxon>Eukaryota</taxon>
        <taxon>Fungi</taxon>
        <taxon>Dikarya</taxon>
        <taxon>Ascomycota</taxon>
        <taxon>Pezizomycotina</taxon>
        <taxon>Eurotiomycetes</taxon>
        <taxon>Chaetothyriomycetidae</taxon>
        <taxon>Chaetothyriales</taxon>
        <taxon>Herpotrichiellaceae</taxon>
        <taxon>Phialophora</taxon>
    </lineage>
</organism>
<proteinExistence type="predicted"/>
<dbReference type="EMBL" id="KN846957">
    <property type="protein sequence ID" value="KIW71600.1"/>
    <property type="molecule type" value="Genomic_DNA"/>
</dbReference>
<gene>
    <name evidence="3" type="ORF">PV04_03743</name>
</gene>
<dbReference type="InterPro" id="IPR056884">
    <property type="entry name" value="NPHP3-like_N"/>
</dbReference>
<accession>A0A0D2FYP7</accession>
<dbReference type="SMART" id="SM00248">
    <property type="entry name" value="ANK"/>
    <property type="match status" value="4"/>
</dbReference>
<dbReference type="Gene3D" id="3.40.50.300">
    <property type="entry name" value="P-loop containing nucleotide triphosphate hydrolases"/>
    <property type="match status" value="1"/>
</dbReference>